<gene>
    <name evidence="1" type="ORF">CA85_32960</name>
</gene>
<name>A0A5C5XUW5_9BACT</name>
<organism evidence="1 2">
    <name type="scientific">Allorhodopirellula solitaria</name>
    <dbReference type="NCBI Taxonomy" id="2527987"/>
    <lineage>
        <taxon>Bacteria</taxon>
        <taxon>Pseudomonadati</taxon>
        <taxon>Planctomycetota</taxon>
        <taxon>Planctomycetia</taxon>
        <taxon>Pirellulales</taxon>
        <taxon>Pirellulaceae</taxon>
        <taxon>Allorhodopirellula</taxon>
    </lineage>
</organism>
<accession>A0A5C5XUW5</accession>
<evidence type="ECO:0000313" key="1">
    <source>
        <dbReference type="EMBL" id="TWT65382.1"/>
    </source>
</evidence>
<protein>
    <submittedName>
        <fullName evidence="1">Uncharacterized protein</fullName>
    </submittedName>
</protein>
<reference evidence="1 2" key="1">
    <citation type="submission" date="2019-02" db="EMBL/GenBank/DDBJ databases">
        <title>Deep-cultivation of Planctomycetes and their phenomic and genomic characterization uncovers novel biology.</title>
        <authorList>
            <person name="Wiegand S."/>
            <person name="Jogler M."/>
            <person name="Boedeker C."/>
            <person name="Pinto D."/>
            <person name="Vollmers J."/>
            <person name="Rivas-Marin E."/>
            <person name="Kohn T."/>
            <person name="Peeters S.H."/>
            <person name="Heuer A."/>
            <person name="Rast P."/>
            <person name="Oberbeckmann S."/>
            <person name="Bunk B."/>
            <person name="Jeske O."/>
            <person name="Meyerdierks A."/>
            <person name="Storesund J.E."/>
            <person name="Kallscheuer N."/>
            <person name="Luecker S."/>
            <person name="Lage O.M."/>
            <person name="Pohl T."/>
            <person name="Merkel B.J."/>
            <person name="Hornburger P."/>
            <person name="Mueller R.-W."/>
            <person name="Bruemmer F."/>
            <person name="Labrenz M."/>
            <person name="Spormann A.M."/>
            <person name="Op Den Camp H."/>
            <person name="Overmann J."/>
            <person name="Amann R."/>
            <person name="Jetten M.S.M."/>
            <person name="Mascher T."/>
            <person name="Medema M.H."/>
            <person name="Devos D.P."/>
            <person name="Kaster A.-K."/>
            <person name="Ovreas L."/>
            <person name="Rohde M."/>
            <person name="Galperin M.Y."/>
            <person name="Jogler C."/>
        </authorList>
    </citation>
    <scope>NUCLEOTIDE SEQUENCE [LARGE SCALE GENOMIC DNA]</scope>
    <source>
        <strain evidence="1 2">CA85</strain>
    </source>
</reference>
<dbReference type="RefSeq" id="WP_146392203.1">
    <property type="nucleotide sequence ID" value="NZ_SJPK01000007.1"/>
</dbReference>
<keyword evidence="2" id="KW-1185">Reference proteome</keyword>
<proteinExistence type="predicted"/>
<dbReference type="OrthoDB" id="264439at2"/>
<dbReference type="EMBL" id="SJPK01000007">
    <property type="protein sequence ID" value="TWT65382.1"/>
    <property type="molecule type" value="Genomic_DNA"/>
</dbReference>
<sequence length="453" mass="48728">MNSPWKLLTTQRDGEPVLSSRMGLAASIATLAWSLSGSMADAQQQRTLQHDGHSFEVVSASDMSSVFEMSGGESVGSEFDRNFPLAQGSQFAGGQLASSSCGDGQCSGSCGGQCGDSACGVGGGYRGGLFGHSRNCGGPCNDCQPFCYGRVEAVYMQRDGLDNFTRARSPDLWLDDPGFEPAPRITIGTAPDCVSGCELSFTGPLNWEMNNTAVLKNGQTLLTERIELPGPGGIGTFQQDIAFTMLYDPTLTSPVDDANDPVLFQRQRYESTYWTVEASKTSMAWDIAKLLIGPRYIRFDEEYSYTASNGPAPDQNAAIYSEASNDLIGLQVGADIFSPICRSTSAYFRGRAGGYYNLAQSTAFVEDQATWLYGESDEDNGFAAMFELGGGLQYQICEMFSIHGGGELWYLTQVATAENQIPTVVGVNTPYRGTQSSDDVFFAGFNVGATMKY</sequence>
<comment type="caution">
    <text evidence="1">The sequence shown here is derived from an EMBL/GenBank/DDBJ whole genome shotgun (WGS) entry which is preliminary data.</text>
</comment>
<evidence type="ECO:0000313" key="2">
    <source>
        <dbReference type="Proteomes" id="UP000318053"/>
    </source>
</evidence>
<dbReference type="Proteomes" id="UP000318053">
    <property type="component" value="Unassembled WGS sequence"/>
</dbReference>
<dbReference type="AlphaFoldDB" id="A0A5C5XUW5"/>